<protein>
    <submittedName>
        <fullName evidence="2">Uncharacterized protein</fullName>
    </submittedName>
</protein>
<name>Q0CCC7_ASPTN</name>
<sequence>MGNPSDPPPSYEQATGASSSTPSASSFTPSALDDLHYPSITYHSFSWDTRTSHVATLSPSLSEDASALHSLITRQAQVPPRLCLTVRGAHTETRSRPNRKENDTETIIDFEFQIDLTPYFVPPPDQQDQWHELRVVSDDDGIKTYRGGRCRSRSPRHGADKRSHSSAIDQDEETALVGNDRSGPGLMGWCERFCEERGVKSFTYTRRVVGLDVSILRSILTSHIRSLNYQGNIRISANLTNKSIVVYSPHWINRLRNHGFLYYFCILAQLWILTWPGHLVAGTPLHRSRVGLVCVAPDRRGQDLRWGP</sequence>
<feature type="compositionally biased region" description="Basic residues" evidence="1">
    <location>
        <begin position="146"/>
        <end position="156"/>
    </location>
</feature>
<gene>
    <name evidence="2" type="ORF">ATEG_08657</name>
</gene>
<dbReference type="RefSeq" id="XP_001217243.1">
    <property type="nucleotide sequence ID" value="XM_001217242.1"/>
</dbReference>
<dbReference type="Proteomes" id="UP000007963">
    <property type="component" value="Unassembled WGS sequence"/>
</dbReference>
<feature type="region of interest" description="Disordered" evidence="1">
    <location>
        <begin position="1"/>
        <end position="28"/>
    </location>
</feature>
<dbReference type="HOGENOM" id="CLU_903095_0_0_1"/>
<dbReference type="PANTHER" id="PTHR37848:SF1">
    <property type="entry name" value="SUN DOMAIN-CONTAINING PROTEIN"/>
    <property type="match status" value="1"/>
</dbReference>
<accession>Q0CCC7</accession>
<evidence type="ECO:0000313" key="2">
    <source>
        <dbReference type="EMBL" id="EAU30789.1"/>
    </source>
</evidence>
<dbReference type="VEuPathDB" id="FungiDB:ATEG_08657"/>
<evidence type="ECO:0000256" key="1">
    <source>
        <dbReference type="SAM" id="MobiDB-lite"/>
    </source>
</evidence>
<dbReference type="eggNOG" id="ENOG502S4VJ">
    <property type="taxonomic scope" value="Eukaryota"/>
</dbReference>
<dbReference type="PANTHER" id="PTHR37848">
    <property type="entry name" value="EXPRESSED PROTEIN"/>
    <property type="match status" value="1"/>
</dbReference>
<evidence type="ECO:0000313" key="3">
    <source>
        <dbReference type="Proteomes" id="UP000007963"/>
    </source>
</evidence>
<reference evidence="3" key="1">
    <citation type="submission" date="2005-09" db="EMBL/GenBank/DDBJ databases">
        <title>Annotation of the Aspergillus terreus NIH2624 genome.</title>
        <authorList>
            <person name="Birren B.W."/>
            <person name="Lander E.S."/>
            <person name="Galagan J.E."/>
            <person name="Nusbaum C."/>
            <person name="Devon K."/>
            <person name="Henn M."/>
            <person name="Ma L.-J."/>
            <person name="Jaffe D.B."/>
            <person name="Butler J."/>
            <person name="Alvarez P."/>
            <person name="Gnerre S."/>
            <person name="Grabherr M."/>
            <person name="Kleber M."/>
            <person name="Mauceli E.W."/>
            <person name="Brockman W."/>
            <person name="Rounsley S."/>
            <person name="Young S.K."/>
            <person name="LaButti K."/>
            <person name="Pushparaj V."/>
            <person name="DeCaprio D."/>
            <person name="Crawford M."/>
            <person name="Koehrsen M."/>
            <person name="Engels R."/>
            <person name="Montgomery P."/>
            <person name="Pearson M."/>
            <person name="Howarth C."/>
            <person name="Larson L."/>
            <person name="Luoma S."/>
            <person name="White J."/>
            <person name="Alvarado L."/>
            <person name="Kodira C.D."/>
            <person name="Zeng Q."/>
            <person name="Oleary S."/>
            <person name="Yandava C."/>
            <person name="Denning D.W."/>
            <person name="Nierman W.C."/>
            <person name="Milne T."/>
            <person name="Madden K."/>
        </authorList>
    </citation>
    <scope>NUCLEOTIDE SEQUENCE [LARGE SCALE GENOMIC DNA]</scope>
    <source>
        <strain evidence="3">NIH 2624 / FGSC A1156</strain>
    </source>
</reference>
<dbReference type="EMBL" id="CH476606">
    <property type="protein sequence ID" value="EAU30789.1"/>
    <property type="molecule type" value="Genomic_DNA"/>
</dbReference>
<proteinExistence type="predicted"/>
<dbReference type="AlphaFoldDB" id="Q0CCC7"/>
<dbReference type="GeneID" id="4323375"/>
<dbReference type="OrthoDB" id="2105912at2759"/>
<feature type="compositionally biased region" description="Low complexity" evidence="1">
    <location>
        <begin position="14"/>
        <end position="28"/>
    </location>
</feature>
<feature type="compositionally biased region" description="Pro residues" evidence="1">
    <location>
        <begin position="1"/>
        <end position="10"/>
    </location>
</feature>
<organism evidence="2 3">
    <name type="scientific">Aspergillus terreus (strain NIH 2624 / FGSC A1156)</name>
    <dbReference type="NCBI Taxonomy" id="341663"/>
    <lineage>
        <taxon>Eukaryota</taxon>
        <taxon>Fungi</taxon>
        <taxon>Dikarya</taxon>
        <taxon>Ascomycota</taxon>
        <taxon>Pezizomycotina</taxon>
        <taxon>Eurotiomycetes</taxon>
        <taxon>Eurotiomycetidae</taxon>
        <taxon>Eurotiales</taxon>
        <taxon>Aspergillaceae</taxon>
        <taxon>Aspergillus</taxon>
        <taxon>Aspergillus subgen. Circumdati</taxon>
    </lineage>
</organism>
<feature type="region of interest" description="Disordered" evidence="1">
    <location>
        <begin position="146"/>
        <end position="174"/>
    </location>
</feature>